<evidence type="ECO:0000313" key="4">
    <source>
        <dbReference type="Proteomes" id="UP001597347"/>
    </source>
</evidence>
<dbReference type="RefSeq" id="WP_377936073.1">
    <property type="nucleotide sequence ID" value="NZ_JBHUEA010000026.1"/>
</dbReference>
<protein>
    <submittedName>
        <fullName evidence="3">Uncharacterized protein</fullName>
    </submittedName>
</protein>
<accession>A0ABW4LHF9</accession>
<organism evidence="3 4">
    <name type="scientific">Amnibacterium endophyticum</name>
    <dbReference type="NCBI Taxonomy" id="2109337"/>
    <lineage>
        <taxon>Bacteria</taxon>
        <taxon>Bacillati</taxon>
        <taxon>Actinomycetota</taxon>
        <taxon>Actinomycetes</taxon>
        <taxon>Micrococcales</taxon>
        <taxon>Microbacteriaceae</taxon>
        <taxon>Amnibacterium</taxon>
    </lineage>
</organism>
<feature type="transmembrane region" description="Helical" evidence="2">
    <location>
        <begin position="105"/>
        <end position="125"/>
    </location>
</feature>
<feature type="transmembrane region" description="Helical" evidence="2">
    <location>
        <begin position="18"/>
        <end position="39"/>
    </location>
</feature>
<keyword evidence="2" id="KW-0472">Membrane</keyword>
<evidence type="ECO:0000313" key="3">
    <source>
        <dbReference type="EMBL" id="MFD1722717.1"/>
    </source>
</evidence>
<dbReference type="Proteomes" id="UP001597347">
    <property type="component" value="Unassembled WGS sequence"/>
</dbReference>
<evidence type="ECO:0000256" key="1">
    <source>
        <dbReference type="SAM" id="MobiDB-lite"/>
    </source>
</evidence>
<feature type="region of interest" description="Disordered" evidence="1">
    <location>
        <begin position="233"/>
        <end position="264"/>
    </location>
</feature>
<gene>
    <name evidence="3" type="ORF">ACFSBI_14265</name>
</gene>
<keyword evidence="4" id="KW-1185">Reference proteome</keyword>
<proteinExistence type="predicted"/>
<comment type="caution">
    <text evidence="3">The sequence shown here is derived from an EMBL/GenBank/DDBJ whole genome shotgun (WGS) entry which is preliminary data.</text>
</comment>
<reference evidence="4" key="1">
    <citation type="journal article" date="2019" name="Int. J. Syst. Evol. Microbiol.">
        <title>The Global Catalogue of Microorganisms (GCM) 10K type strain sequencing project: providing services to taxonomists for standard genome sequencing and annotation.</title>
        <authorList>
            <consortium name="The Broad Institute Genomics Platform"/>
            <consortium name="The Broad Institute Genome Sequencing Center for Infectious Disease"/>
            <person name="Wu L."/>
            <person name="Ma J."/>
        </authorList>
    </citation>
    <scope>NUCLEOTIDE SEQUENCE [LARGE SCALE GENOMIC DNA]</scope>
    <source>
        <strain evidence="4">CGMCC 1.12471</strain>
    </source>
</reference>
<keyword evidence="2" id="KW-1133">Transmembrane helix</keyword>
<feature type="transmembrane region" description="Helical" evidence="2">
    <location>
        <begin position="46"/>
        <end position="63"/>
    </location>
</feature>
<name>A0ABW4LHF9_9MICO</name>
<feature type="non-terminal residue" evidence="3">
    <location>
        <position position="1"/>
    </location>
</feature>
<evidence type="ECO:0000256" key="2">
    <source>
        <dbReference type="SAM" id="Phobius"/>
    </source>
</evidence>
<feature type="transmembrane region" description="Helical" evidence="2">
    <location>
        <begin position="69"/>
        <end position="93"/>
    </location>
</feature>
<keyword evidence="2" id="KW-0812">Transmembrane</keyword>
<dbReference type="EMBL" id="JBHUEA010000026">
    <property type="protein sequence ID" value="MFD1722717.1"/>
    <property type="molecule type" value="Genomic_DNA"/>
</dbReference>
<sequence length="393" mass="39747">RSAFPAHPLAAVGVASPAAWATTDPVGLAVGLVALVAAARHRRTRGLAVAAALLLLASVWPAGADPVGLLDALLVAAALATGAAAQRAAVALLDPVFRRSLVGSGWLTGVAALLLVGVVVALTGLPRLEARPDREVAQVQRWLADGVPADRLVLVGLGTWPDLADAGGASVGWYAGRSGSVPSSAPWDRADYVVADRSLQGAGGAAEAALQRSSAVARYGTGPDALVVRAVQGGGTASPQPAPSRSPSPTAVPGPTPTAPTGAAERRAAAVRLDAGRQLAANPRITMSDRDRALLERGAVDARIALVLAQLAATDRITVASFGVQPGDDSGLRTSVVISEVDGRPVPEDLAATSDLVRTFSALRGDFAARTIDVTQDGVVAAFIPDPEWVPSS</sequence>
<feature type="compositionally biased region" description="Pro residues" evidence="1">
    <location>
        <begin position="240"/>
        <end position="258"/>
    </location>
</feature>